<name>A0ABT9D4L6_9CELL</name>
<dbReference type="Gene3D" id="3.90.25.10">
    <property type="entry name" value="UDP-galactose 4-epimerase, domain 1"/>
    <property type="match status" value="1"/>
</dbReference>
<keyword evidence="2" id="KW-1185">Reference proteome</keyword>
<sequence>MRPPPRCGPGGVDTRDIGVAARVFGDPAAHHGAGYTLTGPEALDFPQVAAILAAELGRAITYRPAGVLPYAAHLRRTGLPLAQVAVQTVLHVGLRRGQADHVDPTLERLLGRPGRTVAEYVHDHRGRWALPGALASGART</sequence>
<dbReference type="PANTHER" id="PTHR43162:SF1">
    <property type="entry name" value="PRESTALK A DIFFERENTIATION PROTEIN A"/>
    <property type="match status" value="1"/>
</dbReference>
<evidence type="ECO:0000313" key="1">
    <source>
        <dbReference type="EMBL" id="MDO8105644.1"/>
    </source>
</evidence>
<protein>
    <recommendedName>
        <fullName evidence="3">NmrA-like domain-containing protein</fullName>
    </recommendedName>
</protein>
<evidence type="ECO:0000313" key="2">
    <source>
        <dbReference type="Proteomes" id="UP001232536"/>
    </source>
</evidence>
<dbReference type="Proteomes" id="UP001232536">
    <property type="component" value="Unassembled WGS sequence"/>
</dbReference>
<comment type="caution">
    <text evidence="1">The sequence shown here is derived from an EMBL/GenBank/DDBJ whole genome shotgun (WGS) entry which is preliminary data.</text>
</comment>
<evidence type="ECO:0008006" key="3">
    <source>
        <dbReference type="Google" id="ProtNLM"/>
    </source>
</evidence>
<dbReference type="PANTHER" id="PTHR43162">
    <property type="match status" value="1"/>
</dbReference>
<gene>
    <name evidence="1" type="ORF">Q6348_00340</name>
</gene>
<dbReference type="SUPFAM" id="SSF51735">
    <property type="entry name" value="NAD(P)-binding Rossmann-fold domains"/>
    <property type="match status" value="1"/>
</dbReference>
<dbReference type="InterPro" id="IPR036291">
    <property type="entry name" value="NAD(P)-bd_dom_sf"/>
</dbReference>
<reference evidence="1 2" key="1">
    <citation type="submission" date="2023-07" db="EMBL/GenBank/DDBJ databases">
        <title>Description of novel actinomycetes strains, isolated from tidal flat sediment.</title>
        <authorList>
            <person name="Lu C."/>
        </authorList>
    </citation>
    <scope>NUCLEOTIDE SEQUENCE [LARGE SCALE GENOMIC DNA]</scope>
    <source>
        <strain evidence="1 2">SYSU T00b441</strain>
    </source>
</reference>
<accession>A0ABT9D4L6</accession>
<proteinExistence type="predicted"/>
<organism evidence="1 2">
    <name type="scientific">Actinotalea lenta</name>
    <dbReference type="NCBI Taxonomy" id="3064654"/>
    <lineage>
        <taxon>Bacteria</taxon>
        <taxon>Bacillati</taxon>
        <taxon>Actinomycetota</taxon>
        <taxon>Actinomycetes</taxon>
        <taxon>Micrococcales</taxon>
        <taxon>Cellulomonadaceae</taxon>
        <taxon>Actinotalea</taxon>
    </lineage>
</organism>
<dbReference type="InterPro" id="IPR051604">
    <property type="entry name" value="Ergot_Alk_Oxidoreductase"/>
</dbReference>
<dbReference type="EMBL" id="JAUQYP010000001">
    <property type="protein sequence ID" value="MDO8105644.1"/>
    <property type="molecule type" value="Genomic_DNA"/>
</dbReference>
<dbReference type="RefSeq" id="WP_304599353.1">
    <property type="nucleotide sequence ID" value="NZ_JAUQYP010000001.1"/>
</dbReference>
<dbReference type="Gene3D" id="3.40.50.720">
    <property type="entry name" value="NAD(P)-binding Rossmann-like Domain"/>
    <property type="match status" value="1"/>
</dbReference>